<dbReference type="InterPro" id="IPR003675">
    <property type="entry name" value="Rce1/LyrA-like_dom"/>
</dbReference>
<keyword evidence="3" id="KW-0378">Hydrolase</keyword>
<feature type="domain" description="CAAX prenyl protease 2/Lysostaphin resistance protein A-like" evidence="2">
    <location>
        <begin position="96"/>
        <end position="179"/>
    </location>
</feature>
<sequence length="188" mass="21361">MKQSEIANALTDKELRKQVFISQYLLLAAGIILSFFFHDSYAEWFAYWQWDGREILLYGLVPGLIIVIADLLLMYALPKSWYDDGGINERIFKGQSLTSIIGLVALIALAEEMLFRGVLQTAFGYVTASIIFAVVHIRYLNKPVLLISVLFISFYIGYMFELTGNLAVSITAHFTVDFLLALVIRFQK</sequence>
<evidence type="ECO:0000313" key="4">
    <source>
        <dbReference type="Proteomes" id="UP001595387"/>
    </source>
</evidence>
<feature type="transmembrane region" description="Helical" evidence="1">
    <location>
        <begin position="97"/>
        <end position="115"/>
    </location>
</feature>
<dbReference type="Proteomes" id="UP001595387">
    <property type="component" value="Unassembled WGS sequence"/>
</dbReference>
<dbReference type="Pfam" id="PF02517">
    <property type="entry name" value="Rce1-like"/>
    <property type="match status" value="1"/>
</dbReference>
<dbReference type="GO" id="GO:0016787">
    <property type="term" value="F:hydrolase activity"/>
    <property type="evidence" value="ECO:0007669"/>
    <property type="project" value="UniProtKB-KW"/>
</dbReference>
<feature type="transmembrane region" description="Helical" evidence="1">
    <location>
        <begin position="57"/>
        <end position="77"/>
    </location>
</feature>
<gene>
    <name evidence="3" type="ORF">ACFODW_08025</name>
</gene>
<feature type="transmembrane region" description="Helical" evidence="1">
    <location>
        <begin position="121"/>
        <end position="137"/>
    </location>
</feature>
<name>A0ABV7A615_9BACI</name>
<keyword evidence="4" id="KW-1185">Reference proteome</keyword>
<keyword evidence="1" id="KW-0812">Transmembrane</keyword>
<comment type="caution">
    <text evidence="3">The sequence shown here is derived from an EMBL/GenBank/DDBJ whole genome shotgun (WGS) entry which is preliminary data.</text>
</comment>
<evidence type="ECO:0000256" key="1">
    <source>
        <dbReference type="SAM" id="Phobius"/>
    </source>
</evidence>
<dbReference type="RefSeq" id="WP_390305075.1">
    <property type="nucleotide sequence ID" value="NZ_JBHRRZ010000014.1"/>
</dbReference>
<dbReference type="EC" id="3.4.-.-" evidence="3"/>
<dbReference type="EMBL" id="JBHRRZ010000014">
    <property type="protein sequence ID" value="MFC2948284.1"/>
    <property type="molecule type" value="Genomic_DNA"/>
</dbReference>
<reference evidence="4" key="1">
    <citation type="journal article" date="2019" name="Int. J. Syst. Evol. Microbiol.">
        <title>The Global Catalogue of Microorganisms (GCM) 10K type strain sequencing project: providing services to taxonomists for standard genome sequencing and annotation.</title>
        <authorList>
            <consortium name="The Broad Institute Genomics Platform"/>
            <consortium name="The Broad Institute Genome Sequencing Center for Infectious Disease"/>
            <person name="Wu L."/>
            <person name="Ma J."/>
        </authorList>
    </citation>
    <scope>NUCLEOTIDE SEQUENCE [LARGE SCALE GENOMIC DNA]</scope>
    <source>
        <strain evidence="4">KCTC 13193</strain>
    </source>
</reference>
<evidence type="ECO:0000259" key="2">
    <source>
        <dbReference type="Pfam" id="PF02517"/>
    </source>
</evidence>
<feature type="transmembrane region" description="Helical" evidence="1">
    <location>
        <begin position="144"/>
        <end position="160"/>
    </location>
</feature>
<feature type="transmembrane region" description="Helical" evidence="1">
    <location>
        <begin position="20"/>
        <end position="37"/>
    </location>
</feature>
<accession>A0ABV7A615</accession>
<proteinExistence type="predicted"/>
<keyword evidence="1" id="KW-1133">Transmembrane helix</keyword>
<keyword evidence="1" id="KW-0472">Membrane</keyword>
<evidence type="ECO:0000313" key="3">
    <source>
        <dbReference type="EMBL" id="MFC2948284.1"/>
    </source>
</evidence>
<feature type="transmembrane region" description="Helical" evidence="1">
    <location>
        <begin position="166"/>
        <end position="184"/>
    </location>
</feature>
<organism evidence="3 4">
    <name type="scientific">Virgibacillus sediminis</name>
    <dbReference type="NCBI Taxonomy" id="202260"/>
    <lineage>
        <taxon>Bacteria</taxon>
        <taxon>Bacillati</taxon>
        <taxon>Bacillota</taxon>
        <taxon>Bacilli</taxon>
        <taxon>Bacillales</taxon>
        <taxon>Bacillaceae</taxon>
        <taxon>Virgibacillus</taxon>
    </lineage>
</organism>
<protein>
    <submittedName>
        <fullName evidence="3">CPBP family intramembrane glutamic endopeptidase</fullName>
        <ecNumber evidence="3">3.4.-.-</ecNumber>
    </submittedName>
</protein>